<dbReference type="InterPro" id="IPR005225">
    <property type="entry name" value="Small_GTP-bd"/>
</dbReference>
<protein>
    <recommendedName>
        <fullName evidence="4">Small GTP-binding protein</fullName>
    </recommendedName>
</protein>
<dbReference type="NCBIfam" id="TIGR00231">
    <property type="entry name" value="small_GTP"/>
    <property type="match status" value="1"/>
</dbReference>
<dbReference type="Proteomes" id="UP001470230">
    <property type="component" value="Unassembled WGS sequence"/>
</dbReference>
<dbReference type="Gene3D" id="3.40.50.300">
    <property type="entry name" value="P-loop containing nucleotide triphosphate hydrolases"/>
    <property type="match status" value="1"/>
</dbReference>
<comment type="caution">
    <text evidence="2">The sequence shown here is derived from an EMBL/GenBank/DDBJ whole genome shotgun (WGS) entry which is preliminary data.</text>
</comment>
<evidence type="ECO:0000313" key="2">
    <source>
        <dbReference type="EMBL" id="KAK8846318.1"/>
    </source>
</evidence>
<accession>A0ABR2HGS7</accession>
<evidence type="ECO:0008006" key="4">
    <source>
        <dbReference type="Google" id="ProtNLM"/>
    </source>
</evidence>
<dbReference type="InterPro" id="IPR027417">
    <property type="entry name" value="P-loop_NTPase"/>
</dbReference>
<dbReference type="PROSITE" id="PS51420">
    <property type="entry name" value="RHO"/>
    <property type="match status" value="1"/>
</dbReference>
<dbReference type="SMART" id="SM00174">
    <property type="entry name" value="RHO"/>
    <property type="match status" value="1"/>
</dbReference>
<dbReference type="PROSITE" id="PS51421">
    <property type="entry name" value="RAS"/>
    <property type="match status" value="1"/>
</dbReference>
<dbReference type="SUPFAM" id="SSF52540">
    <property type="entry name" value="P-loop containing nucleoside triphosphate hydrolases"/>
    <property type="match status" value="1"/>
</dbReference>
<dbReference type="CDD" id="cd00154">
    <property type="entry name" value="Rab"/>
    <property type="match status" value="1"/>
</dbReference>
<organism evidence="2 3">
    <name type="scientific">Tritrichomonas musculus</name>
    <dbReference type="NCBI Taxonomy" id="1915356"/>
    <lineage>
        <taxon>Eukaryota</taxon>
        <taxon>Metamonada</taxon>
        <taxon>Parabasalia</taxon>
        <taxon>Tritrichomonadida</taxon>
        <taxon>Tritrichomonadidae</taxon>
        <taxon>Tritrichomonas</taxon>
    </lineage>
</organism>
<dbReference type="EMBL" id="JAPFFF010000029">
    <property type="protein sequence ID" value="KAK8846318.1"/>
    <property type="molecule type" value="Genomic_DNA"/>
</dbReference>
<dbReference type="SMART" id="SM00176">
    <property type="entry name" value="RAN"/>
    <property type="match status" value="1"/>
</dbReference>
<evidence type="ECO:0000313" key="3">
    <source>
        <dbReference type="Proteomes" id="UP001470230"/>
    </source>
</evidence>
<reference evidence="2 3" key="1">
    <citation type="submission" date="2024-04" db="EMBL/GenBank/DDBJ databases">
        <title>Tritrichomonas musculus Genome.</title>
        <authorList>
            <person name="Alves-Ferreira E."/>
            <person name="Grigg M."/>
            <person name="Lorenzi H."/>
            <person name="Galac M."/>
        </authorList>
    </citation>
    <scope>NUCLEOTIDE SEQUENCE [LARGE SCALE GENOMIC DNA]</scope>
    <source>
        <strain evidence="2 3">EAF2021</strain>
    </source>
</reference>
<sequence>MMGDKYSGQTYEAKAVLLGNAQVGKTCLVNRGVDGIFSDHTKETIGACYSEKLFVFNSQTFKLQLWDTAGQERFKTLVPLYFRNAVVACIVFSVDSRESFNCVDDWLVTLRESKNDIPFIVLVGTKIDLIDDRKVTREEGEKKAEELEFTGYFETSSRTGEGVETFFNFVGKKAYEYSTTKVKTVPVDKGQNLNGDEKSSGGCC</sequence>
<keyword evidence="1" id="KW-0547">Nucleotide-binding</keyword>
<gene>
    <name evidence="2" type="ORF">M9Y10_020326</name>
</gene>
<dbReference type="PRINTS" id="PR00449">
    <property type="entry name" value="RASTRNSFRMNG"/>
</dbReference>
<keyword evidence="3" id="KW-1185">Reference proteome</keyword>
<dbReference type="PANTHER" id="PTHR47978">
    <property type="match status" value="1"/>
</dbReference>
<dbReference type="SMART" id="SM00175">
    <property type="entry name" value="RAB"/>
    <property type="match status" value="1"/>
</dbReference>
<dbReference type="Pfam" id="PF00071">
    <property type="entry name" value="Ras"/>
    <property type="match status" value="1"/>
</dbReference>
<evidence type="ECO:0000256" key="1">
    <source>
        <dbReference type="ARBA" id="ARBA00022741"/>
    </source>
</evidence>
<name>A0ABR2HGS7_9EUKA</name>
<dbReference type="InterPro" id="IPR001806">
    <property type="entry name" value="Small_GTPase"/>
</dbReference>
<dbReference type="PROSITE" id="PS51419">
    <property type="entry name" value="RAB"/>
    <property type="match status" value="1"/>
</dbReference>
<proteinExistence type="predicted"/>
<dbReference type="SMART" id="SM00173">
    <property type="entry name" value="RAS"/>
    <property type="match status" value="1"/>
</dbReference>